<protein>
    <submittedName>
        <fullName evidence="2">Primosomal protein N' (Replication factor Y) -superfamily II helicase</fullName>
    </submittedName>
</protein>
<keyword evidence="3" id="KW-1185">Reference proteome</keyword>
<dbReference type="PANTHER" id="PTHR37826:SF3">
    <property type="entry name" value="J DOMAIN-CONTAINING PROTEIN"/>
    <property type="match status" value="1"/>
</dbReference>
<keyword evidence="1" id="KW-1133">Transmembrane helix</keyword>
<feature type="transmembrane region" description="Helical" evidence="1">
    <location>
        <begin position="358"/>
        <end position="377"/>
    </location>
</feature>
<dbReference type="EMBL" id="JAVRHL010000002">
    <property type="protein sequence ID" value="MDT0682510.1"/>
    <property type="molecule type" value="Genomic_DNA"/>
</dbReference>
<keyword evidence="2" id="KW-0547">Nucleotide-binding</keyword>
<reference evidence="2 3" key="1">
    <citation type="submission" date="2023-09" db="EMBL/GenBank/DDBJ databases">
        <authorList>
            <person name="Rey-Velasco X."/>
        </authorList>
    </citation>
    <scope>NUCLEOTIDE SEQUENCE [LARGE SCALE GENOMIC DNA]</scope>
    <source>
        <strain evidence="2 3">F158</strain>
    </source>
</reference>
<organism evidence="2 3">
    <name type="scientific">Tropicimonas omnivorans</name>
    <dbReference type="NCBI Taxonomy" id="3075590"/>
    <lineage>
        <taxon>Bacteria</taxon>
        <taxon>Pseudomonadati</taxon>
        <taxon>Pseudomonadota</taxon>
        <taxon>Alphaproteobacteria</taxon>
        <taxon>Rhodobacterales</taxon>
        <taxon>Roseobacteraceae</taxon>
        <taxon>Tropicimonas</taxon>
    </lineage>
</organism>
<keyword evidence="1" id="KW-0812">Transmembrane</keyword>
<accession>A0ABU3DFM6</accession>
<proteinExistence type="predicted"/>
<gene>
    <name evidence="2" type="ORF">RM543_07430</name>
</gene>
<dbReference type="PANTHER" id="PTHR37826">
    <property type="entry name" value="FLOTILLIN BAND_7_5 DOMAIN PROTEIN"/>
    <property type="match status" value="1"/>
</dbReference>
<name>A0ABU3DFM6_9RHOB</name>
<dbReference type="GO" id="GO:0004386">
    <property type="term" value="F:helicase activity"/>
    <property type="evidence" value="ECO:0007669"/>
    <property type="project" value="UniProtKB-KW"/>
</dbReference>
<comment type="caution">
    <text evidence="2">The sequence shown here is derived from an EMBL/GenBank/DDBJ whole genome shotgun (WGS) entry which is preliminary data.</text>
</comment>
<evidence type="ECO:0000256" key="1">
    <source>
        <dbReference type="SAM" id="Phobius"/>
    </source>
</evidence>
<keyword evidence="2" id="KW-0347">Helicase</keyword>
<evidence type="ECO:0000313" key="3">
    <source>
        <dbReference type="Proteomes" id="UP001265259"/>
    </source>
</evidence>
<keyword evidence="2" id="KW-0067">ATP-binding</keyword>
<evidence type="ECO:0000313" key="2">
    <source>
        <dbReference type="EMBL" id="MDT0682510.1"/>
    </source>
</evidence>
<keyword evidence="2" id="KW-0378">Hydrolase</keyword>
<sequence length="380" mass="41879">MPPPLPPAPATDEAAPGGIEKHRFPCPACGSDMRFRPGGMELLCDHCGHEEAIEAPGGARLAEALRELDFAEAARGGLPEAQMETTRTVHCDSCGANVELGEAGTARECPFCGSPLVAGAAAHRHVRPSAVLPFKVTEEAARRHMTDWLGGLWFAPNGLRDYARKGRRMQGIYVPYWTFDAATATRYSGQRGDDYWTTERRVRNGKTETVRVRKTRWRSVSGHVSRAFDDVLVVASRSLPVEHTDALEPWDLGALRTYLPAYLAGFRAEGYSVPIEEGFGVAKGKMETVIRGDIRSDIGGDHQRISGLSTEHRQVTFKHILLPVWLAAYKFRGESFRFVVNGRTGEVKGERPWSKWKIAFAVLVAAILAGVFAYFYGTYG</sequence>
<keyword evidence="1" id="KW-0472">Membrane</keyword>
<dbReference type="Proteomes" id="UP001265259">
    <property type="component" value="Unassembled WGS sequence"/>
</dbReference>